<keyword evidence="5" id="KW-0862">Zinc</keyword>
<keyword evidence="4" id="KW-0547">Nucleotide-binding</keyword>
<dbReference type="Pfam" id="PF06508">
    <property type="entry name" value="QueC"/>
    <property type="match status" value="1"/>
</dbReference>
<dbReference type="PANTHER" id="PTHR42914:SF1">
    <property type="entry name" value="7-CYANO-7-DEAZAGUANINE SYNTHASE"/>
    <property type="match status" value="1"/>
</dbReference>
<comment type="catalytic activity">
    <reaction evidence="9">
        <text>7-carboxy-7-carbaguanine + NH4(+) + 2 ATP = 7-cyano-7-carbaguanine + 2 AMP + 2 diphosphate + 2 H(+)</text>
        <dbReference type="Rhea" id="RHEA:27982"/>
        <dbReference type="ChEBI" id="CHEBI:15378"/>
        <dbReference type="ChEBI" id="CHEBI:28938"/>
        <dbReference type="ChEBI" id="CHEBI:30616"/>
        <dbReference type="ChEBI" id="CHEBI:33019"/>
        <dbReference type="ChEBI" id="CHEBI:45075"/>
        <dbReference type="ChEBI" id="CHEBI:61036"/>
        <dbReference type="ChEBI" id="CHEBI:456215"/>
        <dbReference type="EC" id="6.3.4.20"/>
    </reaction>
</comment>
<keyword evidence="6" id="KW-0067">ATP-binding</keyword>
<dbReference type="Gene3D" id="3.40.50.620">
    <property type="entry name" value="HUPs"/>
    <property type="match status" value="1"/>
</dbReference>
<protein>
    <recommendedName>
        <fullName evidence="8">7-cyano-7-deazaguanine synthase</fullName>
        <ecNumber evidence="8">6.3.4.20</ecNumber>
    </recommendedName>
</protein>
<dbReference type="EMBL" id="LAZR01001824">
    <property type="protein sequence ID" value="KKN38483.1"/>
    <property type="molecule type" value="Genomic_DNA"/>
</dbReference>
<dbReference type="AlphaFoldDB" id="A0A0F9TAG8"/>
<comment type="similarity">
    <text evidence="7">Belongs to the QueC family.</text>
</comment>
<dbReference type="HAMAP" id="MF_01633">
    <property type="entry name" value="QueC"/>
    <property type="match status" value="1"/>
</dbReference>
<proteinExistence type="inferred from homology"/>
<evidence type="ECO:0000256" key="8">
    <source>
        <dbReference type="ARBA" id="ARBA00039149"/>
    </source>
</evidence>
<dbReference type="InterPro" id="IPR018317">
    <property type="entry name" value="QueC"/>
</dbReference>
<reference evidence="10" key="1">
    <citation type="journal article" date="2015" name="Nature">
        <title>Complex archaea that bridge the gap between prokaryotes and eukaryotes.</title>
        <authorList>
            <person name="Spang A."/>
            <person name="Saw J.H."/>
            <person name="Jorgensen S.L."/>
            <person name="Zaremba-Niedzwiedzka K."/>
            <person name="Martijn J."/>
            <person name="Lind A.E."/>
            <person name="van Eijk R."/>
            <person name="Schleper C."/>
            <person name="Guy L."/>
            <person name="Ettema T.J."/>
        </authorList>
    </citation>
    <scope>NUCLEOTIDE SEQUENCE</scope>
</reference>
<dbReference type="GO" id="GO:0005524">
    <property type="term" value="F:ATP binding"/>
    <property type="evidence" value="ECO:0007669"/>
    <property type="project" value="UniProtKB-KW"/>
</dbReference>
<evidence type="ECO:0000256" key="5">
    <source>
        <dbReference type="ARBA" id="ARBA00022833"/>
    </source>
</evidence>
<dbReference type="PIRSF" id="PIRSF006293">
    <property type="entry name" value="ExsB"/>
    <property type="match status" value="1"/>
</dbReference>
<dbReference type="PANTHER" id="PTHR42914">
    <property type="entry name" value="7-CYANO-7-DEAZAGUANINE SYNTHASE"/>
    <property type="match status" value="1"/>
</dbReference>
<accession>A0A0F9TAG8</accession>
<evidence type="ECO:0000256" key="7">
    <source>
        <dbReference type="ARBA" id="ARBA00037993"/>
    </source>
</evidence>
<dbReference type="InterPro" id="IPR014729">
    <property type="entry name" value="Rossmann-like_a/b/a_fold"/>
</dbReference>
<evidence type="ECO:0000256" key="1">
    <source>
        <dbReference type="ARBA" id="ARBA00005061"/>
    </source>
</evidence>
<dbReference type="GO" id="GO:0046872">
    <property type="term" value="F:metal ion binding"/>
    <property type="evidence" value="ECO:0007669"/>
    <property type="project" value="UniProtKB-KW"/>
</dbReference>
<evidence type="ECO:0000313" key="10">
    <source>
        <dbReference type="EMBL" id="KKN38483.1"/>
    </source>
</evidence>
<dbReference type="SUPFAM" id="SSF52402">
    <property type="entry name" value="Adenine nucleotide alpha hydrolases-like"/>
    <property type="match status" value="1"/>
</dbReference>
<evidence type="ECO:0000256" key="3">
    <source>
        <dbReference type="ARBA" id="ARBA00022723"/>
    </source>
</evidence>
<comment type="pathway">
    <text evidence="1">Purine metabolism; 7-cyano-7-deazaguanine biosynthesis.</text>
</comment>
<dbReference type="CDD" id="cd01995">
    <property type="entry name" value="QueC-like"/>
    <property type="match status" value="1"/>
</dbReference>
<dbReference type="GO" id="GO:0016874">
    <property type="term" value="F:ligase activity"/>
    <property type="evidence" value="ECO:0007669"/>
    <property type="project" value="UniProtKB-KW"/>
</dbReference>
<evidence type="ECO:0000256" key="6">
    <source>
        <dbReference type="ARBA" id="ARBA00022840"/>
    </source>
</evidence>
<gene>
    <name evidence="10" type="ORF">LCGC14_0752870</name>
</gene>
<keyword evidence="3" id="KW-0479">Metal-binding</keyword>
<dbReference type="EC" id="6.3.4.20" evidence="8"/>
<evidence type="ECO:0000256" key="9">
    <source>
        <dbReference type="ARBA" id="ARBA00047890"/>
    </source>
</evidence>
<keyword evidence="2" id="KW-0436">Ligase</keyword>
<comment type="caution">
    <text evidence="10">The sequence shown here is derived from an EMBL/GenBank/DDBJ whole genome shotgun (WGS) entry which is preliminary data.</text>
</comment>
<sequence length="219" mass="23890">MKKEIVVYSGGLDSTVLLAMVHASNHAVTALHFCYGQKHSQEETQAALTVCTHFNVSMKIIELAFPAWGFKSELLAAQGDIPAREYNEEDLKKTVVPFRNGIMLSIAAGIAASCGVKTVYIGAHTDDHAVYPDCRPGFLYNMHTAIEYGTDMQVGLAFPFCEKTKADIVKLGAELGAPMDLSYSCYNGGEIHCGVCSTCRARKEAFISVGFPDMTEYKE</sequence>
<dbReference type="NCBIfam" id="TIGR00364">
    <property type="entry name" value="7-cyano-7-deazaguanine synthase QueC"/>
    <property type="match status" value="1"/>
</dbReference>
<evidence type="ECO:0000256" key="4">
    <source>
        <dbReference type="ARBA" id="ARBA00022741"/>
    </source>
</evidence>
<evidence type="ECO:0000256" key="2">
    <source>
        <dbReference type="ARBA" id="ARBA00022598"/>
    </source>
</evidence>
<organism evidence="10">
    <name type="scientific">marine sediment metagenome</name>
    <dbReference type="NCBI Taxonomy" id="412755"/>
    <lineage>
        <taxon>unclassified sequences</taxon>
        <taxon>metagenomes</taxon>
        <taxon>ecological metagenomes</taxon>
    </lineage>
</organism>
<name>A0A0F9TAG8_9ZZZZ</name>